<keyword evidence="2 7" id="KW-0812">Transmembrane</keyword>
<name>A0A1H4G3C9_ALKAM</name>
<gene>
    <name evidence="10" type="ORF">SAMN04488051_1175</name>
</gene>
<evidence type="ECO:0000256" key="7">
    <source>
        <dbReference type="SAM" id="Phobius"/>
    </source>
</evidence>
<dbReference type="SMART" id="SM00382">
    <property type="entry name" value="AAA"/>
    <property type="match status" value="1"/>
</dbReference>
<keyword evidence="4 10" id="KW-0067">ATP-binding</keyword>
<reference evidence="10 11" key="1">
    <citation type="submission" date="2016-10" db="EMBL/GenBank/DDBJ databases">
        <authorList>
            <person name="de Groot N.N."/>
        </authorList>
    </citation>
    <scope>NUCLEOTIDE SEQUENCE [LARGE SCALE GENOMIC DNA]</scope>
    <source>
        <strain evidence="10 11">CGMCC 1.3430</strain>
    </source>
</reference>
<evidence type="ECO:0000256" key="5">
    <source>
        <dbReference type="ARBA" id="ARBA00022989"/>
    </source>
</evidence>
<evidence type="ECO:0000256" key="2">
    <source>
        <dbReference type="ARBA" id="ARBA00022692"/>
    </source>
</evidence>
<dbReference type="PANTHER" id="PTHR24221">
    <property type="entry name" value="ATP-BINDING CASSETTE SUB-FAMILY B"/>
    <property type="match status" value="1"/>
</dbReference>
<dbReference type="Gene3D" id="1.20.1560.10">
    <property type="entry name" value="ABC transporter type 1, transmembrane domain"/>
    <property type="match status" value="1"/>
</dbReference>
<dbReference type="NCBIfam" id="TIGR01194">
    <property type="entry name" value="cyc_pep_trnsptr"/>
    <property type="match status" value="1"/>
</dbReference>
<dbReference type="InterPro" id="IPR027417">
    <property type="entry name" value="P-loop_NTPase"/>
</dbReference>
<dbReference type="STRING" id="152573.SAMN04488051_1175"/>
<sequence>MKILSEISRFAPNAMLLSLVTGAVAGLLYTALLPMLLISVDNFSAVVEGRSEQALWFGLQISHPKLAGVFLLACLTIMLAQSCSMLLLQRISVSFATTMRQNLYQRIRKSPISNVEQTGPSKLITTLTTDVNIVVAGASTLPVIAVSLVMIGGVLTYLCVINRPVFFIIGGFLLVAGLSYQILLVVAARYYTHARHFTGHLQESFRGLVTGAKELKLNKARRDSFFQYELLRNDDGVRTNIFRGELIRIFAENYGMILSYFIMAFMVFIFVNYYPVTHSELLTVVMVLLYMSGPVKWALDAFPVIARANISLQKINDVFAQLTEEEYAENYQTPAPWQQIHYKGVRYKYGSNGFSVGPVDLIIRRGEITFIVGGNGSGKSTFCKVATLHYLPTSGDILFDDQLLTAQNINSYRQSICAVFSDYFLFNQLHGVDWQHPERLQEIDYLLDVLALKDKVKVHDGRFSTLQLSDGQRRRLALMVALLEDRDLYLFDEWAADQDPEFRELFYLSILPSLKKRNKAVIVITHDDRYFHCADHLVRFDAGKVSIPKHRADFAQTRSAPTVEKELI</sequence>
<protein>
    <submittedName>
        <fullName evidence="10">Putative ATP-binding cassette transporter</fullName>
    </submittedName>
</protein>
<dbReference type="GO" id="GO:0016887">
    <property type="term" value="F:ATP hydrolysis activity"/>
    <property type="evidence" value="ECO:0007669"/>
    <property type="project" value="InterPro"/>
</dbReference>
<dbReference type="Gene3D" id="3.40.50.300">
    <property type="entry name" value="P-loop containing nucleotide triphosphate hydrolases"/>
    <property type="match status" value="1"/>
</dbReference>
<dbReference type="PROSITE" id="PS50893">
    <property type="entry name" value="ABC_TRANSPORTER_2"/>
    <property type="match status" value="1"/>
</dbReference>
<dbReference type="InterPro" id="IPR005898">
    <property type="entry name" value="Cyc_pep_transpt_SyrD/YojI"/>
</dbReference>
<dbReference type="SUPFAM" id="SSF90123">
    <property type="entry name" value="ABC transporter transmembrane region"/>
    <property type="match status" value="1"/>
</dbReference>
<dbReference type="RefSeq" id="WP_091345483.1">
    <property type="nucleotide sequence ID" value="NZ_FNRM01000017.1"/>
</dbReference>
<feature type="transmembrane region" description="Helical" evidence="7">
    <location>
        <begin position="164"/>
        <end position="187"/>
    </location>
</feature>
<feature type="domain" description="ABC transmembrane type-1" evidence="9">
    <location>
        <begin position="14"/>
        <end position="307"/>
    </location>
</feature>
<dbReference type="PROSITE" id="PS50929">
    <property type="entry name" value="ABC_TM1F"/>
    <property type="match status" value="1"/>
</dbReference>
<dbReference type="GO" id="GO:0005524">
    <property type="term" value="F:ATP binding"/>
    <property type="evidence" value="ECO:0007669"/>
    <property type="project" value="UniProtKB-KW"/>
</dbReference>
<evidence type="ECO:0000259" key="9">
    <source>
        <dbReference type="PROSITE" id="PS50929"/>
    </source>
</evidence>
<dbReference type="SUPFAM" id="SSF52540">
    <property type="entry name" value="P-loop containing nucleoside triphosphate hydrolases"/>
    <property type="match status" value="1"/>
</dbReference>
<dbReference type="InterPro" id="IPR003593">
    <property type="entry name" value="AAA+_ATPase"/>
</dbReference>
<evidence type="ECO:0000256" key="6">
    <source>
        <dbReference type="ARBA" id="ARBA00023136"/>
    </source>
</evidence>
<dbReference type="GO" id="GO:0034040">
    <property type="term" value="F:ATPase-coupled lipid transmembrane transporter activity"/>
    <property type="evidence" value="ECO:0007669"/>
    <property type="project" value="TreeGrafter"/>
</dbReference>
<dbReference type="InterPro" id="IPR039421">
    <property type="entry name" value="Type_1_exporter"/>
</dbReference>
<feature type="transmembrane region" description="Helical" evidence="7">
    <location>
        <begin position="257"/>
        <end position="275"/>
    </location>
</feature>
<keyword evidence="5 7" id="KW-1133">Transmembrane helix</keyword>
<evidence type="ECO:0000256" key="4">
    <source>
        <dbReference type="ARBA" id="ARBA00022840"/>
    </source>
</evidence>
<keyword evidence="11" id="KW-1185">Reference proteome</keyword>
<keyword evidence="3" id="KW-0547">Nucleotide-binding</keyword>
<evidence type="ECO:0000259" key="8">
    <source>
        <dbReference type="PROSITE" id="PS50893"/>
    </source>
</evidence>
<dbReference type="InterPro" id="IPR011527">
    <property type="entry name" value="ABC1_TM_dom"/>
</dbReference>
<dbReference type="InterPro" id="IPR003439">
    <property type="entry name" value="ABC_transporter-like_ATP-bd"/>
</dbReference>
<evidence type="ECO:0000313" key="10">
    <source>
        <dbReference type="EMBL" id="SEB03917.1"/>
    </source>
</evidence>
<feature type="transmembrane region" description="Helical" evidence="7">
    <location>
        <begin position="66"/>
        <end position="88"/>
    </location>
</feature>
<dbReference type="GO" id="GO:0140359">
    <property type="term" value="F:ABC-type transporter activity"/>
    <property type="evidence" value="ECO:0007669"/>
    <property type="project" value="InterPro"/>
</dbReference>
<dbReference type="GO" id="GO:1904680">
    <property type="term" value="F:peptide transmembrane transporter activity"/>
    <property type="evidence" value="ECO:0007669"/>
    <property type="project" value="InterPro"/>
</dbReference>
<evidence type="ECO:0000313" key="11">
    <source>
        <dbReference type="Proteomes" id="UP000198773"/>
    </source>
</evidence>
<evidence type="ECO:0000256" key="3">
    <source>
        <dbReference type="ARBA" id="ARBA00022741"/>
    </source>
</evidence>
<dbReference type="GO" id="GO:0015833">
    <property type="term" value="P:peptide transport"/>
    <property type="evidence" value="ECO:0007669"/>
    <property type="project" value="InterPro"/>
</dbReference>
<dbReference type="Proteomes" id="UP000198773">
    <property type="component" value="Unassembled WGS sequence"/>
</dbReference>
<comment type="subcellular location">
    <subcellularLocation>
        <location evidence="1">Cell membrane</location>
        <topology evidence="1">Multi-pass membrane protein</topology>
    </subcellularLocation>
</comment>
<keyword evidence="6 7" id="KW-0472">Membrane</keyword>
<dbReference type="GO" id="GO:0005886">
    <property type="term" value="C:plasma membrane"/>
    <property type="evidence" value="ECO:0007669"/>
    <property type="project" value="UniProtKB-SubCell"/>
</dbReference>
<feature type="transmembrane region" description="Helical" evidence="7">
    <location>
        <begin position="131"/>
        <end position="158"/>
    </location>
</feature>
<proteinExistence type="predicted"/>
<feature type="transmembrane region" description="Helical" evidence="7">
    <location>
        <begin position="12"/>
        <end position="32"/>
    </location>
</feature>
<evidence type="ECO:0000256" key="1">
    <source>
        <dbReference type="ARBA" id="ARBA00004651"/>
    </source>
</evidence>
<organism evidence="10 11">
    <name type="scientific">Alkalimonas amylolytica</name>
    <dbReference type="NCBI Taxonomy" id="152573"/>
    <lineage>
        <taxon>Bacteria</taxon>
        <taxon>Pseudomonadati</taxon>
        <taxon>Pseudomonadota</taxon>
        <taxon>Gammaproteobacteria</taxon>
        <taxon>Alkalimonas</taxon>
    </lineage>
</organism>
<dbReference type="PANTHER" id="PTHR24221:SF654">
    <property type="entry name" value="ATP-BINDING CASSETTE SUB-FAMILY B MEMBER 6"/>
    <property type="match status" value="1"/>
</dbReference>
<dbReference type="AlphaFoldDB" id="A0A1H4G3C9"/>
<dbReference type="Pfam" id="PF00005">
    <property type="entry name" value="ABC_tran"/>
    <property type="match status" value="1"/>
</dbReference>
<dbReference type="OrthoDB" id="9760776at2"/>
<accession>A0A1H4G3C9</accession>
<dbReference type="EMBL" id="FNRM01000017">
    <property type="protein sequence ID" value="SEB03917.1"/>
    <property type="molecule type" value="Genomic_DNA"/>
</dbReference>
<feature type="domain" description="ABC transporter" evidence="8">
    <location>
        <begin position="340"/>
        <end position="567"/>
    </location>
</feature>
<dbReference type="InterPro" id="IPR036640">
    <property type="entry name" value="ABC1_TM_sf"/>
</dbReference>